<dbReference type="AlphaFoldDB" id="A0A3M7SCD9"/>
<name>A0A3M7SCD9_BRAPC</name>
<protein>
    <submittedName>
        <fullName evidence="1">Uncharacterized protein</fullName>
    </submittedName>
</protein>
<accession>A0A3M7SCD9</accession>
<proteinExistence type="predicted"/>
<sequence>MTQKVRISILLLLNRRKHVVLIVPLKLSYISTIFNRINISSFVRYFAGRTIFRLLRYIYLFH</sequence>
<dbReference type="EMBL" id="REGN01001635">
    <property type="protein sequence ID" value="RNA33451.1"/>
    <property type="molecule type" value="Genomic_DNA"/>
</dbReference>
<dbReference type="Proteomes" id="UP000276133">
    <property type="component" value="Unassembled WGS sequence"/>
</dbReference>
<gene>
    <name evidence="1" type="ORF">BpHYR1_029680</name>
</gene>
<reference evidence="1 2" key="1">
    <citation type="journal article" date="2018" name="Sci. Rep.">
        <title>Genomic signatures of local adaptation to the degree of environmental predictability in rotifers.</title>
        <authorList>
            <person name="Franch-Gras L."/>
            <person name="Hahn C."/>
            <person name="Garcia-Roger E.M."/>
            <person name="Carmona M.J."/>
            <person name="Serra M."/>
            <person name="Gomez A."/>
        </authorList>
    </citation>
    <scope>NUCLEOTIDE SEQUENCE [LARGE SCALE GENOMIC DNA]</scope>
    <source>
        <strain evidence="1">HYR1</strain>
    </source>
</reference>
<comment type="caution">
    <text evidence="1">The sequence shown here is derived from an EMBL/GenBank/DDBJ whole genome shotgun (WGS) entry which is preliminary data.</text>
</comment>
<keyword evidence="2" id="KW-1185">Reference proteome</keyword>
<organism evidence="1 2">
    <name type="scientific">Brachionus plicatilis</name>
    <name type="common">Marine rotifer</name>
    <name type="synonym">Brachionus muelleri</name>
    <dbReference type="NCBI Taxonomy" id="10195"/>
    <lineage>
        <taxon>Eukaryota</taxon>
        <taxon>Metazoa</taxon>
        <taxon>Spiralia</taxon>
        <taxon>Gnathifera</taxon>
        <taxon>Rotifera</taxon>
        <taxon>Eurotatoria</taxon>
        <taxon>Monogononta</taxon>
        <taxon>Pseudotrocha</taxon>
        <taxon>Ploima</taxon>
        <taxon>Brachionidae</taxon>
        <taxon>Brachionus</taxon>
    </lineage>
</organism>
<evidence type="ECO:0000313" key="2">
    <source>
        <dbReference type="Proteomes" id="UP000276133"/>
    </source>
</evidence>
<evidence type="ECO:0000313" key="1">
    <source>
        <dbReference type="EMBL" id="RNA33451.1"/>
    </source>
</evidence>